<accession>A0A9R1CC22</accession>
<comment type="caution">
    <text evidence="2">The sequence shown here is derived from an EMBL/GenBank/DDBJ whole genome shotgun (WGS) entry which is preliminary data.</text>
</comment>
<dbReference type="InterPro" id="IPR003615">
    <property type="entry name" value="HNH_nuc"/>
</dbReference>
<name>A0A9R1CC22_9BACT</name>
<keyword evidence="3" id="KW-1185">Reference proteome</keyword>
<dbReference type="PANTHER" id="PTHR33877:SF2">
    <property type="entry name" value="OS07G0170200 PROTEIN"/>
    <property type="match status" value="1"/>
</dbReference>
<organism evidence="2 3">
    <name type="scientific">Prevotella lacticifex</name>
    <dbReference type="NCBI Taxonomy" id="2854755"/>
    <lineage>
        <taxon>Bacteria</taxon>
        <taxon>Pseudomonadati</taxon>
        <taxon>Bacteroidota</taxon>
        <taxon>Bacteroidia</taxon>
        <taxon>Bacteroidales</taxon>
        <taxon>Prevotellaceae</taxon>
        <taxon>Prevotella</taxon>
    </lineage>
</organism>
<feature type="domain" description="HNH nuclease" evidence="1">
    <location>
        <begin position="70"/>
        <end position="123"/>
    </location>
</feature>
<dbReference type="Pfam" id="PF14279">
    <property type="entry name" value="HNH_5"/>
    <property type="match status" value="1"/>
</dbReference>
<dbReference type="InterPro" id="IPR029471">
    <property type="entry name" value="HNH_5"/>
</dbReference>
<dbReference type="Gene3D" id="1.10.30.50">
    <property type="match status" value="1"/>
</dbReference>
<proteinExistence type="predicted"/>
<dbReference type="Proteomes" id="UP000825483">
    <property type="component" value="Unassembled WGS sequence"/>
</dbReference>
<evidence type="ECO:0000259" key="1">
    <source>
        <dbReference type="SMART" id="SM00507"/>
    </source>
</evidence>
<protein>
    <recommendedName>
        <fullName evidence="1">HNH nuclease domain-containing protein</fullName>
    </recommendedName>
</protein>
<dbReference type="EMBL" id="BPUB01000002">
    <property type="protein sequence ID" value="GJG59863.1"/>
    <property type="molecule type" value="Genomic_DNA"/>
</dbReference>
<sequence length="207" mass="24636">MEMTDNKKSSTKRAKYNNFGELLYYAYANLQMLCYALGSNTPKYDKKCYMIRAKAYKAYKEGRWNIHDLMQLNVAKIKENNFCWYCGKEMPPSKLTIDHVFPRNKGGNNDMDNIIMVCKTCNSSKGNMDLFEWYSKVQKHWPPLNILIHYMKNIYQYSKENGLMDKHAEEMDLLELPFNWRFIPIHYPQPEEIFPECFSKTTEPTQK</sequence>
<dbReference type="CDD" id="cd00085">
    <property type="entry name" value="HNHc"/>
    <property type="match status" value="1"/>
</dbReference>
<dbReference type="AlphaFoldDB" id="A0A9R1CC22"/>
<reference evidence="2" key="1">
    <citation type="journal article" date="2022" name="Int. J. Syst. Evol. Microbiol.">
        <title>Prevotella lacticifex sp. nov., isolated from the rumen of cows.</title>
        <authorList>
            <person name="Shinkai T."/>
            <person name="Ikeyama N."/>
            <person name="Kumagai M."/>
            <person name="Ohmori H."/>
            <person name="Sakamoto M."/>
            <person name="Ohkuma M."/>
            <person name="Mitsumori M."/>
        </authorList>
    </citation>
    <scope>NUCLEOTIDE SEQUENCE</scope>
    <source>
        <strain evidence="2">R5076</strain>
    </source>
</reference>
<dbReference type="PANTHER" id="PTHR33877">
    <property type="entry name" value="SLL1193 PROTEIN"/>
    <property type="match status" value="1"/>
</dbReference>
<gene>
    <name evidence="2" type="ORF">PRLR5076_27140</name>
</gene>
<dbReference type="InterPro" id="IPR052892">
    <property type="entry name" value="NA-targeting_endonuclease"/>
</dbReference>
<dbReference type="SMART" id="SM00507">
    <property type="entry name" value="HNHc"/>
    <property type="match status" value="1"/>
</dbReference>
<evidence type="ECO:0000313" key="3">
    <source>
        <dbReference type="Proteomes" id="UP000825483"/>
    </source>
</evidence>
<evidence type="ECO:0000313" key="2">
    <source>
        <dbReference type="EMBL" id="GJG59863.1"/>
    </source>
</evidence>